<dbReference type="EMBL" id="JAAEEH010000040">
    <property type="protein sequence ID" value="NDL68449.1"/>
    <property type="molecule type" value="Genomic_DNA"/>
</dbReference>
<gene>
    <name evidence="2" type="ORF">GXN74_11930</name>
</gene>
<accession>A0A7X5KN32</accession>
<feature type="domain" description="SsuA/THI5-like" evidence="1">
    <location>
        <begin position="94"/>
        <end position="273"/>
    </location>
</feature>
<dbReference type="InterPro" id="IPR015168">
    <property type="entry name" value="SsuA/THI5"/>
</dbReference>
<evidence type="ECO:0000259" key="1">
    <source>
        <dbReference type="Pfam" id="PF09084"/>
    </source>
</evidence>
<dbReference type="RefSeq" id="WP_162371172.1">
    <property type="nucleotide sequence ID" value="NZ_JAAEEH010000040.1"/>
</dbReference>
<dbReference type="Proteomes" id="UP000461585">
    <property type="component" value="Unassembled WGS sequence"/>
</dbReference>
<keyword evidence="3" id="KW-1185">Reference proteome</keyword>
<evidence type="ECO:0000313" key="2">
    <source>
        <dbReference type="EMBL" id="NDL68449.1"/>
    </source>
</evidence>
<evidence type="ECO:0000313" key="3">
    <source>
        <dbReference type="Proteomes" id="UP000461585"/>
    </source>
</evidence>
<protein>
    <submittedName>
        <fullName evidence="2">ABC transporter substrate-binding protein</fullName>
    </submittedName>
</protein>
<dbReference type="Gene3D" id="3.40.190.10">
    <property type="entry name" value="Periplasmic binding protein-like II"/>
    <property type="match status" value="2"/>
</dbReference>
<comment type="caution">
    <text evidence="2">The sequence shown here is derived from an EMBL/GenBank/DDBJ whole genome shotgun (WGS) entry which is preliminary data.</text>
</comment>
<dbReference type="PROSITE" id="PS51257">
    <property type="entry name" value="PROKAR_LIPOPROTEIN"/>
    <property type="match status" value="1"/>
</dbReference>
<sequence length="339" mass="36299">MIDRKKGKWVAAFAGLVTTLLLGGCGLGENVPADNPAVQGTASAKPLVLGYPIAGVDFIGGVAGLARELGYLDEELEKAGYAISYQGFSGAGPAVNEALAGGEIDFAVYADFPGIVLQSQGVETRLLTVTNEVMHAGIVVGPDSPIGGIADLKGKKIAFPKGTYVQKYLLQSLEAYGLGQKDVELVNMTTDAESALFTGAIDAVAHVDGFVARIAYGEAGGRIIHTTRENEDWTGSIILLARREYAEENPEAETAFLEALARAKAYAKENPEEVYALFGEKEKLSPEAVRHLHNLDDSRFDYYPLELNAKGLAKLEANMAFLLEEGLIRNDFDVAAWNR</sequence>
<name>A0A7X5KN32_9FIRM</name>
<dbReference type="Pfam" id="PF09084">
    <property type="entry name" value="NMT1"/>
    <property type="match status" value="1"/>
</dbReference>
<organism evidence="2 3">
    <name type="scientific">Anaerotalea alkaliphila</name>
    <dbReference type="NCBI Taxonomy" id="2662126"/>
    <lineage>
        <taxon>Bacteria</taxon>
        <taxon>Bacillati</taxon>
        <taxon>Bacillota</taxon>
        <taxon>Clostridia</taxon>
        <taxon>Eubacteriales</taxon>
        <taxon>Anaerotalea</taxon>
    </lineage>
</organism>
<dbReference type="AlphaFoldDB" id="A0A7X5KN32"/>
<dbReference type="PANTHER" id="PTHR30024">
    <property type="entry name" value="ALIPHATIC SULFONATES-BINDING PROTEIN-RELATED"/>
    <property type="match status" value="1"/>
</dbReference>
<reference evidence="2 3" key="1">
    <citation type="submission" date="2020-01" db="EMBL/GenBank/DDBJ databases">
        <title>Anaeroalcalibacter tamaniensis gen. nov., sp. nov., moderately halophilic strictly anaerobic fermenter bacterium from mud volcano of Taman peninsula.</title>
        <authorList>
            <person name="Frolova A."/>
            <person name="Merkel A.Y."/>
            <person name="Slobodkin A.I."/>
        </authorList>
    </citation>
    <scope>NUCLEOTIDE SEQUENCE [LARGE SCALE GENOMIC DNA]</scope>
    <source>
        <strain evidence="2 3">F-3ap</strain>
    </source>
</reference>
<proteinExistence type="predicted"/>
<dbReference type="PANTHER" id="PTHR30024:SF21">
    <property type="entry name" value="ABC TRANSPORTER SUBSTRATE-BINDING PROTEIN"/>
    <property type="match status" value="1"/>
</dbReference>
<dbReference type="SUPFAM" id="SSF53850">
    <property type="entry name" value="Periplasmic binding protein-like II"/>
    <property type="match status" value="1"/>
</dbReference>